<sequence length="165" mass="18422">MQQEAIDVAQEAMNKFRRGAKHFSPSELLSRRTASSEQLYCDKWIHEGTSALTQWLQGRLVRGRRYQAFSPSHCQDNTNIASLKRKEALSASALRRDHYLDTDSVRANGSYATGAPIAVGTLTIDRSAVMEVINHLHSLGAMAVILRHKAFSRCQDNTNIPAPWA</sequence>
<organism evidence="1 2">
    <name type="scientific">Oculimacula yallundae</name>
    <dbReference type="NCBI Taxonomy" id="86028"/>
    <lineage>
        <taxon>Eukaryota</taxon>
        <taxon>Fungi</taxon>
        <taxon>Dikarya</taxon>
        <taxon>Ascomycota</taxon>
        <taxon>Pezizomycotina</taxon>
        <taxon>Leotiomycetes</taxon>
        <taxon>Helotiales</taxon>
        <taxon>Ploettnerulaceae</taxon>
        <taxon>Oculimacula</taxon>
    </lineage>
</organism>
<dbReference type="Proteomes" id="UP001595075">
    <property type="component" value="Unassembled WGS sequence"/>
</dbReference>
<dbReference type="EMBL" id="JAZHXI010000008">
    <property type="protein sequence ID" value="KAL2069236.1"/>
    <property type="molecule type" value="Genomic_DNA"/>
</dbReference>
<evidence type="ECO:0000313" key="2">
    <source>
        <dbReference type="Proteomes" id="UP001595075"/>
    </source>
</evidence>
<reference evidence="1 2" key="1">
    <citation type="journal article" date="2024" name="Commun. Biol.">
        <title>Comparative genomic analysis of thermophilic fungi reveals convergent evolutionary adaptations and gene losses.</title>
        <authorList>
            <person name="Steindorff A.S."/>
            <person name="Aguilar-Pontes M.V."/>
            <person name="Robinson A.J."/>
            <person name="Andreopoulos B."/>
            <person name="LaButti K."/>
            <person name="Kuo A."/>
            <person name="Mondo S."/>
            <person name="Riley R."/>
            <person name="Otillar R."/>
            <person name="Haridas S."/>
            <person name="Lipzen A."/>
            <person name="Grimwood J."/>
            <person name="Schmutz J."/>
            <person name="Clum A."/>
            <person name="Reid I.D."/>
            <person name="Moisan M.C."/>
            <person name="Butler G."/>
            <person name="Nguyen T.T.M."/>
            <person name="Dewar K."/>
            <person name="Conant G."/>
            <person name="Drula E."/>
            <person name="Henrissat B."/>
            <person name="Hansel C."/>
            <person name="Singer S."/>
            <person name="Hutchinson M.I."/>
            <person name="de Vries R.P."/>
            <person name="Natvig D.O."/>
            <person name="Powell A.J."/>
            <person name="Tsang A."/>
            <person name="Grigoriev I.V."/>
        </authorList>
    </citation>
    <scope>NUCLEOTIDE SEQUENCE [LARGE SCALE GENOMIC DNA]</scope>
    <source>
        <strain evidence="1 2">CBS 494.80</strain>
    </source>
</reference>
<gene>
    <name evidence="1" type="ORF">VTL71DRAFT_15574</name>
</gene>
<protein>
    <submittedName>
        <fullName evidence="1">Uncharacterized protein</fullName>
    </submittedName>
</protein>
<comment type="caution">
    <text evidence="1">The sequence shown here is derived from an EMBL/GenBank/DDBJ whole genome shotgun (WGS) entry which is preliminary data.</text>
</comment>
<keyword evidence="2" id="KW-1185">Reference proteome</keyword>
<evidence type="ECO:0000313" key="1">
    <source>
        <dbReference type="EMBL" id="KAL2069236.1"/>
    </source>
</evidence>
<name>A0ABR4CGZ5_9HELO</name>
<proteinExistence type="predicted"/>
<accession>A0ABR4CGZ5</accession>